<dbReference type="CDD" id="cd07130">
    <property type="entry name" value="ALDH_F7_AASADH"/>
    <property type="match status" value="1"/>
</dbReference>
<evidence type="ECO:0000259" key="8">
    <source>
        <dbReference type="Pfam" id="PF00171"/>
    </source>
</evidence>
<dbReference type="InterPro" id="IPR015590">
    <property type="entry name" value="Aldehyde_DH_dom"/>
</dbReference>
<dbReference type="OrthoDB" id="9812625at2"/>
<dbReference type="EC" id="1.2.1.3" evidence="5"/>
<keyword evidence="3 7" id="KW-0560">Oxidoreductase</keyword>
<dbReference type="PROSITE" id="PS00687">
    <property type="entry name" value="ALDEHYDE_DEHYDR_GLU"/>
    <property type="match status" value="1"/>
</dbReference>
<comment type="similarity">
    <text evidence="1 7">Belongs to the aldehyde dehydrogenase family.</text>
</comment>
<evidence type="ECO:0000256" key="1">
    <source>
        <dbReference type="ARBA" id="ARBA00009986"/>
    </source>
</evidence>
<keyword evidence="10" id="KW-1185">Reference proteome</keyword>
<dbReference type="SUPFAM" id="SSF53720">
    <property type="entry name" value="ALDH-like"/>
    <property type="match status" value="1"/>
</dbReference>
<evidence type="ECO:0000256" key="2">
    <source>
        <dbReference type="ARBA" id="ARBA00011881"/>
    </source>
</evidence>
<keyword evidence="4" id="KW-0520">NAD</keyword>
<dbReference type="Gene3D" id="3.40.605.10">
    <property type="entry name" value="Aldehyde Dehydrogenase, Chain A, domain 1"/>
    <property type="match status" value="1"/>
</dbReference>
<gene>
    <name evidence="9" type="ORF">SAMN03080615_00456</name>
</gene>
<dbReference type="Gene3D" id="3.40.309.10">
    <property type="entry name" value="Aldehyde Dehydrogenase, Chain A, domain 2"/>
    <property type="match status" value="1"/>
</dbReference>
<dbReference type="InterPro" id="IPR016162">
    <property type="entry name" value="Ald_DH_N"/>
</dbReference>
<dbReference type="InterPro" id="IPR016163">
    <property type="entry name" value="Ald_DH_C"/>
</dbReference>
<feature type="active site" evidence="6">
    <location>
        <position position="268"/>
    </location>
</feature>
<evidence type="ECO:0000256" key="6">
    <source>
        <dbReference type="PROSITE-ProRule" id="PRU10007"/>
    </source>
</evidence>
<evidence type="ECO:0000256" key="7">
    <source>
        <dbReference type="RuleBase" id="RU003345"/>
    </source>
</evidence>
<name>A0A1H9DB27_9GAMM</name>
<evidence type="ECO:0000256" key="4">
    <source>
        <dbReference type="ARBA" id="ARBA00023027"/>
    </source>
</evidence>
<dbReference type="EMBL" id="FOGB01000001">
    <property type="protein sequence ID" value="SEQ10742.1"/>
    <property type="molecule type" value="Genomic_DNA"/>
</dbReference>
<dbReference type="FunFam" id="3.40.309.10:FF:000018">
    <property type="entry name" value="Alpha-aminoadipic semialdehyde dehydrogenase"/>
    <property type="match status" value="1"/>
</dbReference>
<dbReference type="PANTHER" id="PTHR43521">
    <property type="entry name" value="ALPHA-AMINOADIPIC SEMIALDEHYDE DEHYDROGENASE"/>
    <property type="match status" value="1"/>
</dbReference>
<evidence type="ECO:0000256" key="3">
    <source>
        <dbReference type="ARBA" id="ARBA00023002"/>
    </source>
</evidence>
<reference evidence="10" key="1">
    <citation type="submission" date="2016-10" db="EMBL/GenBank/DDBJ databases">
        <authorList>
            <person name="Varghese N."/>
            <person name="Submissions S."/>
        </authorList>
    </citation>
    <scope>NUCLEOTIDE SEQUENCE [LARGE SCALE GENOMIC DNA]</scope>
    <source>
        <strain evidence="10">DSM 18887</strain>
    </source>
</reference>
<feature type="domain" description="Aldehyde dehydrogenase" evidence="8">
    <location>
        <begin position="35"/>
        <end position="495"/>
    </location>
</feature>
<evidence type="ECO:0000313" key="10">
    <source>
        <dbReference type="Proteomes" id="UP000198749"/>
    </source>
</evidence>
<dbReference type="STRING" id="355243.SAMN03080615_00456"/>
<dbReference type="RefSeq" id="WP_091353339.1">
    <property type="nucleotide sequence ID" value="NZ_AP025284.1"/>
</dbReference>
<accession>A0A1H9DB27</accession>
<evidence type="ECO:0000256" key="5">
    <source>
        <dbReference type="ARBA" id="ARBA00024226"/>
    </source>
</evidence>
<proteinExistence type="inferred from homology"/>
<dbReference type="Pfam" id="PF00171">
    <property type="entry name" value="Aldedh"/>
    <property type="match status" value="1"/>
</dbReference>
<evidence type="ECO:0000313" key="9">
    <source>
        <dbReference type="EMBL" id="SEQ10742.1"/>
    </source>
</evidence>
<dbReference type="InterPro" id="IPR016161">
    <property type="entry name" value="Ald_DH/histidinol_DH"/>
</dbReference>
<dbReference type="PANTHER" id="PTHR43521:SF1">
    <property type="entry name" value="ALPHA-AMINOADIPIC SEMIALDEHYDE DEHYDROGENASE"/>
    <property type="match status" value="1"/>
</dbReference>
<dbReference type="InterPro" id="IPR029510">
    <property type="entry name" value="Ald_DH_CS_GLU"/>
</dbReference>
<protein>
    <recommendedName>
        <fullName evidence="5">aldehyde dehydrogenase (NAD(+))</fullName>
        <ecNumber evidence="5">1.2.1.3</ecNumber>
    </recommendedName>
</protein>
<dbReference type="AlphaFoldDB" id="A0A1H9DB27"/>
<dbReference type="Proteomes" id="UP000198749">
    <property type="component" value="Unassembled WGS sequence"/>
</dbReference>
<dbReference type="GO" id="GO:0004029">
    <property type="term" value="F:aldehyde dehydrogenase (NAD+) activity"/>
    <property type="evidence" value="ECO:0007669"/>
    <property type="project" value="UniProtKB-EC"/>
</dbReference>
<dbReference type="InterPro" id="IPR044638">
    <property type="entry name" value="ALDH7A1-like"/>
</dbReference>
<organism evidence="9 10">
    <name type="scientific">Amphritea atlantica</name>
    <dbReference type="NCBI Taxonomy" id="355243"/>
    <lineage>
        <taxon>Bacteria</taxon>
        <taxon>Pseudomonadati</taxon>
        <taxon>Pseudomonadota</taxon>
        <taxon>Gammaproteobacteria</taxon>
        <taxon>Oceanospirillales</taxon>
        <taxon>Oceanospirillaceae</taxon>
        <taxon>Amphritea</taxon>
    </lineage>
</organism>
<comment type="subunit">
    <text evidence="2">Homotetramer.</text>
</comment>
<sequence length="514" mass="55185">MNMNFLDNLGLTSLSSENVYYSVIGNNLRETGKGDAFSVNSPINGMEVARFRNATPAQLEEVIQNAEAAFKQLRTIPAPLRGELVRRIGNFAREHKEDLAKVITLESGKIMPEALGEVQEWIDVCDFAVGLSRQLHGKTIVSERPGHRMMEQWQPLGLVAVITAFNFPMAVWAWNTMIGLVCGDSMVLKPSEKAPLCALACQSIVEKALETMPEIPKGVTSVIIGDREIGALIAQDKRFPLVSATGSTAMGRSVGETVGARLGRSLLELGGNNAMIVSETADLDLALRAIVFSAAGTAGQRCTTLRRLITHKSIQDDLVERLKKSYASLPIGDPTVAGSLVGPLIDQRSFDTMQNALNAAKEQGGEILFGGERVTEGVPDGGYYVRPAIVSIAHDAQVVHQETFAPILYVLTYSNIEEAIEIQNEVPQGLSSAIFTESMREAETFMSATGSDCGIANVNIGTSGAEIGGAFGGEKETGGGRESGSDAWKAYMRRTTNTINYGGELPLAQGIVFE</sequence>